<feature type="region of interest" description="Disordered" evidence="1">
    <location>
        <begin position="77"/>
        <end position="134"/>
    </location>
</feature>
<dbReference type="EMBL" id="ML170164">
    <property type="protein sequence ID" value="TDL25343.1"/>
    <property type="molecule type" value="Genomic_DNA"/>
</dbReference>
<dbReference type="InterPro" id="IPR046522">
    <property type="entry name" value="DUF6699"/>
</dbReference>
<dbReference type="Pfam" id="PF20415">
    <property type="entry name" value="DUF6699"/>
    <property type="match status" value="1"/>
</dbReference>
<gene>
    <name evidence="3" type="ORF">BD410DRAFT_636326</name>
</gene>
<evidence type="ECO:0000256" key="1">
    <source>
        <dbReference type="SAM" id="MobiDB-lite"/>
    </source>
</evidence>
<dbReference type="AlphaFoldDB" id="A0A4Y7QCD7"/>
<evidence type="ECO:0000313" key="3">
    <source>
        <dbReference type="EMBL" id="TDL25343.1"/>
    </source>
</evidence>
<name>A0A4Y7QCD7_9AGAM</name>
<evidence type="ECO:0000259" key="2">
    <source>
        <dbReference type="Pfam" id="PF20415"/>
    </source>
</evidence>
<feature type="compositionally biased region" description="Low complexity" evidence="1">
    <location>
        <begin position="13"/>
        <end position="29"/>
    </location>
</feature>
<organism evidence="3 4">
    <name type="scientific">Rickenella mellea</name>
    <dbReference type="NCBI Taxonomy" id="50990"/>
    <lineage>
        <taxon>Eukaryota</taxon>
        <taxon>Fungi</taxon>
        <taxon>Dikarya</taxon>
        <taxon>Basidiomycota</taxon>
        <taxon>Agaricomycotina</taxon>
        <taxon>Agaricomycetes</taxon>
        <taxon>Hymenochaetales</taxon>
        <taxon>Rickenellaceae</taxon>
        <taxon>Rickenella</taxon>
    </lineage>
</organism>
<dbReference type="VEuPathDB" id="FungiDB:BD410DRAFT_636326"/>
<feature type="compositionally biased region" description="Polar residues" evidence="1">
    <location>
        <begin position="118"/>
        <end position="132"/>
    </location>
</feature>
<feature type="region of interest" description="Disordered" evidence="1">
    <location>
        <begin position="1"/>
        <end position="62"/>
    </location>
</feature>
<protein>
    <recommendedName>
        <fullName evidence="2">DUF6699 domain-containing protein</fullName>
    </recommendedName>
</protein>
<accession>A0A4Y7QCD7</accession>
<feature type="domain" description="DUF6699" evidence="2">
    <location>
        <begin position="159"/>
        <end position="295"/>
    </location>
</feature>
<proteinExistence type="predicted"/>
<evidence type="ECO:0000313" key="4">
    <source>
        <dbReference type="Proteomes" id="UP000294933"/>
    </source>
</evidence>
<sequence length="304" mass="33676">MPFYTLGSMFGTSSSSSHRSTRSISSAPSERPKMSRGVSSQEHDRASSRRRTNSLGGSNGASVHFHYGEARVAEYDPAQPVYSGDRRQSGHRSRPSHSSMNRTPSNSSSSCRALPSSRHVQYNEPRSSISHSDTFHAYRSSPQTRMHPLLAYNRHQPTIAYDVIRTPNHASIFDPSTNSPISSHMLNLPATSPPTTQLTLSSSRLPWLIVVTPQTSPQHAITNLDVLQAIYATLRVAASKEEWKSLGHGSDAQRRITDAYERRCSRSGGDWQNGVRRSDWLAGRTMFVGIESMSDGTHKLVLTR</sequence>
<feature type="compositionally biased region" description="Low complexity" evidence="1">
    <location>
        <begin position="96"/>
        <end position="117"/>
    </location>
</feature>
<dbReference type="OrthoDB" id="3242468at2759"/>
<reference evidence="3 4" key="1">
    <citation type="submission" date="2018-06" db="EMBL/GenBank/DDBJ databases">
        <title>A transcriptomic atlas of mushroom development highlights an independent origin of complex multicellularity.</title>
        <authorList>
            <consortium name="DOE Joint Genome Institute"/>
            <person name="Krizsan K."/>
            <person name="Almasi E."/>
            <person name="Merenyi Z."/>
            <person name="Sahu N."/>
            <person name="Viragh M."/>
            <person name="Koszo T."/>
            <person name="Mondo S."/>
            <person name="Kiss B."/>
            <person name="Balint B."/>
            <person name="Kues U."/>
            <person name="Barry K."/>
            <person name="Hegedus J.C."/>
            <person name="Henrissat B."/>
            <person name="Johnson J."/>
            <person name="Lipzen A."/>
            <person name="Ohm R."/>
            <person name="Nagy I."/>
            <person name="Pangilinan J."/>
            <person name="Yan J."/>
            <person name="Xiong Y."/>
            <person name="Grigoriev I.V."/>
            <person name="Hibbett D.S."/>
            <person name="Nagy L.G."/>
        </authorList>
    </citation>
    <scope>NUCLEOTIDE SEQUENCE [LARGE SCALE GENOMIC DNA]</scope>
    <source>
        <strain evidence="3 4">SZMC22713</strain>
    </source>
</reference>
<keyword evidence="4" id="KW-1185">Reference proteome</keyword>
<dbReference type="Proteomes" id="UP000294933">
    <property type="component" value="Unassembled WGS sequence"/>
</dbReference>